<evidence type="ECO:0000313" key="4">
    <source>
        <dbReference type="Proteomes" id="UP001577267"/>
    </source>
</evidence>
<dbReference type="Pfam" id="PF00313">
    <property type="entry name" value="CSD"/>
    <property type="match status" value="1"/>
</dbReference>
<feature type="domain" description="CSD" evidence="2">
    <location>
        <begin position="7"/>
        <end position="60"/>
    </location>
</feature>
<dbReference type="InterPro" id="IPR012340">
    <property type="entry name" value="NA-bd_OB-fold"/>
</dbReference>
<accession>A0ABV4ZQE9</accession>
<evidence type="ECO:0000313" key="3">
    <source>
        <dbReference type="EMBL" id="MFB4196350.1"/>
    </source>
</evidence>
<evidence type="ECO:0000256" key="1">
    <source>
        <dbReference type="SAM" id="MobiDB-lite"/>
    </source>
</evidence>
<feature type="region of interest" description="Disordered" evidence="1">
    <location>
        <begin position="76"/>
        <end position="114"/>
    </location>
</feature>
<keyword evidence="4" id="KW-1185">Reference proteome</keyword>
<dbReference type="SUPFAM" id="SSF50249">
    <property type="entry name" value="Nucleic acid-binding proteins"/>
    <property type="match status" value="1"/>
</dbReference>
<dbReference type="Gene3D" id="2.40.50.140">
    <property type="entry name" value="Nucleic acid-binding proteins"/>
    <property type="match status" value="1"/>
</dbReference>
<organism evidence="3 4">
    <name type="scientific">Streptomyces carpaticus</name>
    <dbReference type="NCBI Taxonomy" id="285558"/>
    <lineage>
        <taxon>Bacteria</taxon>
        <taxon>Bacillati</taxon>
        <taxon>Actinomycetota</taxon>
        <taxon>Actinomycetes</taxon>
        <taxon>Kitasatosporales</taxon>
        <taxon>Streptomycetaceae</taxon>
        <taxon>Streptomyces</taxon>
    </lineage>
</organism>
<protein>
    <submittedName>
        <fullName evidence="3">Cold-shock protein</fullName>
    </submittedName>
</protein>
<dbReference type="EMBL" id="JBHGBT010000017">
    <property type="protein sequence ID" value="MFB4196350.1"/>
    <property type="molecule type" value="Genomic_DNA"/>
</dbReference>
<reference evidence="3 4" key="1">
    <citation type="submission" date="2024-09" db="EMBL/GenBank/DDBJ databases">
        <title>Draft genome sequence of multifaceted antimicrobials producing Streptomyces sp. strain FH1.</title>
        <authorList>
            <person name="Hassan F."/>
            <person name="Ali H."/>
            <person name="Hassan N."/>
            <person name="Nawaz A."/>
        </authorList>
    </citation>
    <scope>NUCLEOTIDE SEQUENCE [LARGE SCALE GENOMIC DNA]</scope>
    <source>
        <strain evidence="3 4">FH1</strain>
    </source>
</reference>
<dbReference type="RefSeq" id="WP_375064214.1">
    <property type="nucleotide sequence ID" value="NZ_JBHGBT010000017.1"/>
</dbReference>
<name>A0ABV4ZQE9_9ACTN</name>
<proteinExistence type="predicted"/>
<evidence type="ECO:0000259" key="2">
    <source>
        <dbReference type="Pfam" id="PF00313"/>
    </source>
</evidence>
<sequence>MRSEISTGRVSAWHREEGWGVIESDDTPGGTFTHFSVIDEPAHQFHDLNVGEQVSFEWEAAAQDNFNFRASRVKRMTSPSSSHENRHVKARGEVGYQSSLEVNWDDNGTGQVHA</sequence>
<gene>
    <name evidence="3" type="ORF">ACE11A_18585</name>
</gene>
<feature type="compositionally biased region" description="Polar residues" evidence="1">
    <location>
        <begin position="96"/>
        <end position="114"/>
    </location>
</feature>
<feature type="compositionally biased region" description="Basic and acidic residues" evidence="1">
    <location>
        <begin position="83"/>
        <end position="92"/>
    </location>
</feature>
<comment type="caution">
    <text evidence="3">The sequence shown here is derived from an EMBL/GenBank/DDBJ whole genome shotgun (WGS) entry which is preliminary data.</text>
</comment>
<dbReference type="Proteomes" id="UP001577267">
    <property type="component" value="Unassembled WGS sequence"/>
</dbReference>
<dbReference type="InterPro" id="IPR002059">
    <property type="entry name" value="CSP_DNA-bd"/>
</dbReference>